<dbReference type="AlphaFoldDB" id="A0A067CPY0"/>
<accession>A0A067CPY0</accession>
<organism evidence="2 3">
    <name type="scientific">Saprolegnia parasitica (strain CBS 223.65)</name>
    <dbReference type="NCBI Taxonomy" id="695850"/>
    <lineage>
        <taxon>Eukaryota</taxon>
        <taxon>Sar</taxon>
        <taxon>Stramenopiles</taxon>
        <taxon>Oomycota</taxon>
        <taxon>Saprolegniomycetes</taxon>
        <taxon>Saprolegniales</taxon>
        <taxon>Saprolegniaceae</taxon>
        <taxon>Saprolegnia</taxon>
    </lineage>
</organism>
<sequence>MTSKRKREADGAMFSGARFSFGFQASGDDDDDDGADAPPAVAAHPSSASIRAACN</sequence>
<evidence type="ECO:0000256" key="1">
    <source>
        <dbReference type="SAM" id="MobiDB-lite"/>
    </source>
</evidence>
<protein>
    <submittedName>
        <fullName evidence="2">Uncharacterized protein</fullName>
    </submittedName>
</protein>
<dbReference type="VEuPathDB" id="FungiDB:SPRG_05748"/>
<feature type="region of interest" description="Disordered" evidence="1">
    <location>
        <begin position="23"/>
        <end position="55"/>
    </location>
</feature>
<dbReference type="EMBL" id="KK583209">
    <property type="protein sequence ID" value="KDO28877.1"/>
    <property type="molecule type" value="Genomic_DNA"/>
</dbReference>
<dbReference type="Proteomes" id="UP000030745">
    <property type="component" value="Unassembled WGS sequence"/>
</dbReference>
<keyword evidence="3" id="KW-1185">Reference proteome</keyword>
<feature type="non-terminal residue" evidence="2">
    <location>
        <position position="55"/>
    </location>
</feature>
<gene>
    <name evidence="2" type="ORF">SPRG_05748</name>
</gene>
<dbReference type="KEGG" id="spar:SPRG_05748"/>
<dbReference type="GeneID" id="24128131"/>
<proteinExistence type="predicted"/>
<evidence type="ECO:0000313" key="2">
    <source>
        <dbReference type="EMBL" id="KDO28877.1"/>
    </source>
</evidence>
<dbReference type="RefSeq" id="XP_012200422.1">
    <property type="nucleotide sequence ID" value="XM_012345032.1"/>
</dbReference>
<feature type="compositionally biased region" description="Low complexity" evidence="1">
    <location>
        <begin position="36"/>
        <end position="49"/>
    </location>
</feature>
<evidence type="ECO:0000313" key="3">
    <source>
        <dbReference type="Proteomes" id="UP000030745"/>
    </source>
</evidence>
<name>A0A067CPY0_SAPPC</name>
<reference evidence="2 3" key="1">
    <citation type="journal article" date="2013" name="PLoS Genet.">
        <title>Distinctive expansion of potential virulence genes in the genome of the oomycete fish pathogen Saprolegnia parasitica.</title>
        <authorList>
            <person name="Jiang R.H."/>
            <person name="de Bruijn I."/>
            <person name="Haas B.J."/>
            <person name="Belmonte R."/>
            <person name="Lobach L."/>
            <person name="Christie J."/>
            <person name="van den Ackerveken G."/>
            <person name="Bottin A."/>
            <person name="Bulone V."/>
            <person name="Diaz-Moreno S.M."/>
            <person name="Dumas B."/>
            <person name="Fan L."/>
            <person name="Gaulin E."/>
            <person name="Govers F."/>
            <person name="Grenville-Briggs L.J."/>
            <person name="Horner N.R."/>
            <person name="Levin J.Z."/>
            <person name="Mammella M."/>
            <person name="Meijer H.J."/>
            <person name="Morris P."/>
            <person name="Nusbaum C."/>
            <person name="Oome S."/>
            <person name="Phillips A.J."/>
            <person name="van Rooyen D."/>
            <person name="Rzeszutek E."/>
            <person name="Saraiva M."/>
            <person name="Secombes C.J."/>
            <person name="Seidl M.F."/>
            <person name="Snel B."/>
            <person name="Stassen J.H."/>
            <person name="Sykes S."/>
            <person name="Tripathy S."/>
            <person name="van den Berg H."/>
            <person name="Vega-Arreguin J.C."/>
            <person name="Wawra S."/>
            <person name="Young S.K."/>
            <person name="Zeng Q."/>
            <person name="Dieguez-Uribeondo J."/>
            <person name="Russ C."/>
            <person name="Tyler B.M."/>
            <person name="van West P."/>
        </authorList>
    </citation>
    <scope>NUCLEOTIDE SEQUENCE [LARGE SCALE GENOMIC DNA]</scope>
    <source>
        <strain evidence="2 3">CBS 223.65</strain>
    </source>
</reference>